<evidence type="ECO:0000256" key="1">
    <source>
        <dbReference type="SAM" id="MobiDB-lite"/>
    </source>
</evidence>
<dbReference type="Proteomes" id="UP000646749">
    <property type="component" value="Unassembled WGS sequence"/>
</dbReference>
<evidence type="ECO:0000256" key="2">
    <source>
        <dbReference type="SAM" id="Phobius"/>
    </source>
</evidence>
<comment type="caution">
    <text evidence="3">The sequence shown here is derived from an EMBL/GenBank/DDBJ whole genome shotgun (WGS) entry which is preliminary data.</text>
</comment>
<organism evidence="3 4">
    <name type="scientific">Plantactinospora endophytica</name>
    <dbReference type="NCBI Taxonomy" id="673535"/>
    <lineage>
        <taxon>Bacteria</taxon>
        <taxon>Bacillati</taxon>
        <taxon>Actinomycetota</taxon>
        <taxon>Actinomycetes</taxon>
        <taxon>Micromonosporales</taxon>
        <taxon>Micromonosporaceae</taxon>
        <taxon>Plantactinospora</taxon>
    </lineage>
</organism>
<feature type="transmembrane region" description="Helical" evidence="2">
    <location>
        <begin position="116"/>
        <end position="138"/>
    </location>
</feature>
<name>A0ABQ4EDT8_9ACTN</name>
<reference evidence="3 4" key="1">
    <citation type="submission" date="2021-01" db="EMBL/GenBank/DDBJ databases">
        <title>Whole genome shotgun sequence of Plantactinospora endophytica NBRC 110450.</title>
        <authorList>
            <person name="Komaki H."/>
            <person name="Tamura T."/>
        </authorList>
    </citation>
    <scope>NUCLEOTIDE SEQUENCE [LARGE SCALE GENOMIC DNA]</scope>
    <source>
        <strain evidence="3 4">NBRC 110450</strain>
    </source>
</reference>
<evidence type="ECO:0008006" key="5">
    <source>
        <dbReference type="Google" id="ProtNLM"/>
    </source>
</evidence>
<feature type="transmembrane region" description="Helical" evidence="2">
    <location>
        <begin position="212"/>
        <end position="245"/>
    </location>
</feature>
<feature type="transmembrane region" description="Helical" evidence="2">
    <location>
        <begin position="145"/>
        <end position="164"/>
    </location>
</feature>
<evidence type="ECO:0000313" key="3">
    <source>
        <dbReference type="EMBL" id="GIG92880.1"/>
    </source>
</evidence>
<dbReference type="RefSeq" id="WP_203871208.1">
    <property type="nucleotide sequence ID" value="NZ_BONW01000049.1"/>
</dbReference>
<keyword evidence="4" id="KW-1185">Reference proteome</keyword>
<keyword evidence="2" id="KW-1133">Transmembrane helix</keyword>
<feature type="compositionally biased region" description="Basic and acidic residues" evidence="1">
    <location>
        <begin position="1"/>
        <end position="18"/>
    </location>
</feature>
<proteinExistence type="predicted"/>
<protein>
    <recommendedName>
        <fullName evidence="5">Integral membrane protein</fullName>
    </recommendedName>
</protein>
<feature type="transmembrane region" description="Helical" evidence="2">
    <location>
        <begin position="82"/>
        <end position="104"/>
    </location>
</feature>
<sequence>MIHPSKPENHPSNPKRDPAPPNRPTAPKRTLDVGPVADRPDPVSGRWPYGGFGFLPFVVERGTSEPASDASWAWSLRRLARLAVWSIPGYAIVYGSVTLVGAGNAPFLTQQRPAHLLGWIGALWLGLLGLMALASLLVTTRTRCAGTAGLLVAVAGTMLVLPFGGLPDAHSAFGRAGQVIAVVGGALYSLGWWLTGLALYRSGVFSQSDGVLLMIAAPLLGVGGMLASALHALGAMLVLAAGIGIGWRARRLVPAVGRAGLTRPTSAGAVAASVSGAGGRTIAPAAGGLGPATTGPAPS</sequence>
<gene>
    <name evidence="3" type="ORF">Pen02_78160</name>
</gene>
<feature type="region of interest" description="Disordered" evidence="1">
    <location>
        <begin position="1"/>
        <end position="44"/>
    </location>
</feature>
<dbReference type="EMBL" id="BONW01000049">
    <property type="protein sequence ID" value="GIG92880.1"/>
    <property type="molecule type" value="Genomic_DNA"/>
</dbReference>
<evidence type="ECO:0000313" key="4">
    <source>
        <dbReference type="Proteomes" id="UP000646749"/>
    </source>
</evidence>
<feature type="transmembrane region" description="Helical" evidence="2">
    <location>
        <begin position="176"/>
        <end position="200"/>
    </location>
</feature>
<accession>A0ABQ4EDT8</accession>
<keyword evidence="2" id="KW-0472">Membrane</keyword>
<keyword evidence="2" id="KW-0812">Transmembrane</keyword>